<dbReference type="RefSeq" id="WP_044225563.1">
    <property type="nucleotide sequence ID" value="NZ_JBKAGJ010000067.1"/>
</dbReference>
<dbReference type="EMBL" id="JPOS01000080">
    <property type="protein sequence ID" value="KGE86302.1"/>
    <property type="molecule type" value="Genomic_DNA"/>
</dbReference>
<feature type="transmembrane region" description="Helical" evidence="1">
    <location>
        <begin position="6"/>
        <end position="23"/>
    </location>
</feature>
<organism evidence="2 3">
    <name type="scientific">Phaeodactylibacter xiamenensis</name>
    <dbReference type="NCBI Taxonomy" id="1524460"/>
    <lineage>
        <taxon>Bacteria</taxon>
        <taxon>Pseudomonadati</taxon>
        <taxon>Bacteroidota</taxon>
        <taxon>Saprospiria</taxon>
        <taxon>Saprospirales</taxon>
        <taxon>Haliscomenobacteraceae</taxon>
        <taxon>Phaeodactylibacter</taxon>
    </lineage>
</organism>
<name>A0A098S571_9BACT</name>
<evidence type="ECO:0000313" key="2">
    <source>
        <dbReference type="EMBL" id="KGE86302.1"/>
    </source>
</evidence>
<comment type="caution">
    <text evidence="2">The sequence shown here is derived from an EMBL/GenBank/DDBJ whole genome shotgun (WGS) entry which is preliminary data.</text>
</comment>
<reference evidence="2 3" key="1">
    <citation type="journal article" date="2014" name="Int. J. Syst. Evol. Microbiol.">
        <title>Phaeodactylibacter xiamenensis gen. nov., sp. nov., a member of the family Saprospiraceae isolated from the marine alga Phaeodactylum tricornutum.</title>
        <authorList>
            <person name="Chen Z.Jr."/>
            <person name="Lei X."/>
            <person name="Lai Q."/>
            <person name="Li Y."/>
            <person name="Zhang B."/>
            <person name="Zhang J."/>
            <person name="Zhang H."/>
            <person name="Yang L."/>
            <person name="Zheng W."/>
            <person name="Tian Y."/>
            <person name="Yu Z."/>
            <person name="Xu H.Jr."/>
            <person name="Zheng T."/>
        </authorList>
    </citation>
    <scope>NUCLEOTIDE SEQUENCE [LARGE SCALE GENOMIC DNA]</scope>
    <source>
        <strain evidence="2 3">KD52</strain>
    </source>
</reference>
<feature type="transmembrane region" description="Helical" evidence="1">
    <location>
        <begin position="57"/>
        <end position="75"/>
    </location>
</feature>
<keyword evidence="1" id="KW-0812">Transmembrane</keyword>
<proteinExistence type="predicted"/>
<dbReference type="Proteomes" id="UP000029736">
    <property type="component" value="Unassembled WGS sequence"/>
</dbReference>
<keyword evidence="3" id="KW-1185">Reference proteome</keyword>
<keyword evidence="1" id="KW-1133">Transmembrane helix</keyword>
<dbReference type="STRING" id="1524460.IX84_22370"/>
<dbReference type="AlphaFoldDB" id="A0A098S571"/>
<protein>
    <recommendedName>
        <fullName evidence="4">SPOR domain-containing protein</fullName>
    </recommendedName>
</protein>
<accession>A0A098S571</accession>
<evidence type="ECO:0008006" key="4">
    <source>
        <dbReference type="Google" id="ProtNLM"/>
    </source>
</evidence>
<sequence>MENISLILIILIIGAVIGALLTGSNQRHYDDYYHNRYYHPPPIPYHGYRERPYGSGIFLFVLIVVSLFALILFFADRDPAAPTAPAAPARYGNMGTTPVKSATTTLRTCYLEIGRYPTWESANDAQRRLSVIHQQNLELVRGQSSGTTYHLVIGPFRGPEAAEAHMARNGLKARVVYFN</sequence>
<evidence type="ECO:0000256" key="1">
    <source>
        <dbReference type="SAM" id="Phobius"/>
    </source>
</evidence>
<gene>
    <name evidence="2" type="ORF">IX84_22370</name>
</gene>
<evidence type="ECO:0000313" key="3">
    <source>
        <dbReference type="Proteomes" id="UP000029736"/>
    </source>
</evidence>
<keyword evidence="1" id="KW-0472">Membrane</keyword>